<sequence>MDTICITCRIINKEVIPPGGIIYKNNFVILHHCLDINIGGYFILSPVRHVEGLEQLEPEELSQIANLSKAIIEVLIKQKDIDRVYILSLGEETSHFHFHLFPRYKWMLDFPSEDICTNDKIDGGKLFSFIRNKYKVDKQELFDNRLLEILNSVREWADL</sequence>
<dbReference type="PROSITE" id="PS51084">
    <property type="entry name" value="HIT_2"/>
    <property type="match status" value="1"/>
</dbReference>
<evidence type="ECO:0000313" key="4">
    <source>
        <dbReference type="Proteomes" id="UP001165492"/>
    </source>
</evidence>
<feature type="short sequence motif" description="Histidine triad motif" evidence="1">
    <location>
        <begin position="95"/>
        <end position="99"/>
    </location>
</feature>
<feature type="domain" description="HIT" evidence="2">
    <location>
        <begin position="6"/>
        <end position="112"/>
    </location>
</feature>
<evidence type="ECO:0000259" key="2">
    <source>
        <dbReference type="PROSITE" id="PS51084"/>
    </source>
</evidence>
<evidence type="ECO:0000256" key="1">
    <source>
        <dbReference type="PROSITE-ProRule" id="PRU00464"/>
    </source>
</evidence>
<keyword evidence="4" id="KW-1185">Reference proteome</keyword>
<dbReference type="EMBL" id="JAJHJB010000009">
    <property type="protein sequence ID" value="MCC5465456.1"/>
    <property type="molecule type" value="Genomic_DNA"/>
</dbReference>
<dbReference type="Pfam" id="PF01230">
    <property type="entry name" value="HIT"/>
    <property type="match status" value="1"/>
</dbReference>
<proteinExistence type="predicted"/>
<comment type="caution">
    <text evidence="3">The sequence shown here is derived from an EMBL/GenBank/DDBJ whole genome shotgun (WGS) entry which is preliminary data.</text>
</comment>
<evidence type="ECO:0000313" key="3">
    <source>
        <dbReference type="EMBL" id="MCC5465456.1"/>
    </source>
</evidence>
<dbReference type="SUPFAM" id="SSF54197">
    <property type="entry name" value="HIT-like"/>
    <property type="match status" value="1"/>
</dbReference>
<dbReference type="Proteomes" id="UP001165492">
    <property type="component" value="Unassembled WGS sequence"/>
</dbReference>
<dbReference type="InterPro" id="IPR011146">
    <property type="entry name" value="HIT-like"/>
</dbReference>
<protein>
    <submittedName>
        <fullName evidence="3">HIT family protein</fullName>
    </submittedName>
</protein>
<gene>
    <name evidence="3" type="ORF">LMF89_08790</name>
</gene>
<reference evidence="3" key="1">
    <citation type="submission" date="2021-11" db="EMBL/GenBank/DDBJ databases">
        <title>Description of a new species Pelosinus isolated from the bottom sediments of Lake Baikal.</title>
        <authorList>
            <person name="Zakharyuk A."/>
        </authorList>
    </citation>
    <scope>NUCLEOTIDE SEQUENCE</scope>
    <source>
        <strain evidence="3">Bkl1</strain>
    </source>
</reference>
<name>A0ABS8HQK6_9FIRM</name>
<accession>A0ABS8HQK6</accession>
<dbReference type="RefSeq" id="WP_229534703.1">
    <property type="nucleotide sequence ID" value="NZ_JAJHJB010000009.1"/>
</dbReference>
<dbReference type="InterPro" id="IPR036265">
    <property type="entry name" value="HIT-like_sf"/>
</dbReference>
<dbReference type="Gene3D" id="3.30.428.10">
    <property type="entry name" value="HIT-like"/>
    <property type="match status" value="1"/>
</dbReference>
<organism evidence="3 4">
    <name type="scientific">Pelosinus baikalensis</name>
    <dbReference type="NCBI Taxonomy" id="2892015"/>
    <lineage>
        <taxon>Bacteria</taxon>
        <taxon>Bacillati</taxon>
        <taxon>Bacillota</taxon>
        <taxon>Negativicutes</taxon>
        <taxon>Selenomonadales</taxon>
        <taxon>Sporomusaceae</taxon>
        <taxon>Pelosinus</taxon>
    </lineage>
</organism>